<evidence type="ECO:0000313" key="5">
    <source>
        <dbReference type="EMBL" id="MFC1573206.1"/>
    </source>
</evidence>
<dbReference type="InterPro" id="IPR050498">
    <property type="entry name" value="Ycf3"/>
</dbReference>
<feature type="compositionally biased region" description="Basic and acidic residues" evidence="4">
    <location>
        <begin position="44"/>
        <end position="70"/>
    </location>
</feature>
<sequence length="377" mass="40273">MKRYFRYGKRDTGFAQGWSSVALLAFVGLFVLALVTSGCGSNDKSSDTTRADRTTSTKTQDHQKSSEARTDAAQNKSAVSSDANVASVANALEANEKAQPKTQLTSTGQVATDIGPMQSEETASALAKDPVSFAEAEAFYTDGNYDSAVAAFTTYVGQNPDNAWGHYMLGLSCWKAGKLSDAETALRGALERDSDHYKSHLNLARVLRDGDRTDEALDEVTIAATLSPDDGTAHRVRGSILHDLGRIQDAVAAYKKALVLNDRDVWAMNNLGLVHLQEEQFEQALAPLARATLLRKGNAVFHNNLGTALGRTGHYTASADSYREALMCDSSHATATASLARVEVLREDPGYVAIDLGDVAAQLAGQIGGPPLSKVTE</sequence>
<protein>
    <submittedName>
        <fullName evidence="5">Tetratricopeptide repeat protein</fullName>
    </submittedName>
</protein>
<keyword evidence="1" id="KW-0677">Repeat</keyword>
<dbReference type="SMART" id="SM00028">
    <property type="entry name" value="TPR"/>
    <property type="match status" value="6"/>
</dbReference>
<evidence type="ECO:0000256" key="2">
    <source>
        <dbReference type="ARBA" id="ARBA00022803"/>
    </source>
</evidence>
<comment type="caution">
    <text evidence="5">The sequence shown here is derived from an EMBL/GenBank/DDBJ whole genome shotgun (WGS) entry which is preliminary data.</text>
</comment>
<dbReference type="Gene3D" id="1.25.40.10">
    <property type="entry name" value="Tetratricopeptide repeat domain"/>
    <property type="match status" value="2"/>
</dbReference>
<keyword evidence="6" id="KW-1185">Reference proteome</keyword>
<dbReference type="InterPro" id="IPR019734">
    <property type="entry name" value="TPR_rpt"/>
</dbReference>
<accession>A0ABV6YLJ2</accession>
<proteinExistence type="predicted"/>
<dbReference type="PANTHER" id="PTHR44858:SF1">
    <property type="entry name" value="UDP-N-ACETYLGLUCOSAMINE--PEPTIDE N-ACETYLGLUCOSAMINYLTRANSFERASE SPINDLY-RELATED"/>
    <property type="match status" value="1"/>
</dbReference>
<gene>
    <name evidence="5" type="ORF">ACFL6M_06365</name>
</gene>
<keyword evidence="2 3" id="KW-0802">TPR repeat</keyword>
<evidence type="ECO:0000313" key="6">
    <source>
        <dbReference type="Proteomes" id="UP001593833"/>
    </source>
</evidence>
<dbReference type="Pfam" id="PF13414">
    <property type="entry name" value="TPR_11"/>
    <property type="match status" value="1"/>
</dbReference>
<dbReference type="Proteomes" id="UP001593833">
    <property type="component" value="Unassembled WGS sequence"/>
</dbReference>
<evidence type="ECO:0000256" key="3">
    <source>
        <dbReference type="PROSITE-ProRule" id="PRU00339"/>
    </source>
</evidence>
<name>A0ABV6YLJ2_UNCEI</name>
<feature type="repeat" description="TPR" evidence="3">
    <location>
        <begin position="231"/>
        <end position="264"/>
    </location>
</feature>
<dbReference type="SUPFAM" id="SSF48452">
    <property type="entry name" value="TPR-like"/>
    <property type="match status" value="1"/>
</dbReference>
<dbReference type="PANTHER" id="PTHR44858">
    <property type="entry name" value="TETRATRICOPEPTIDE REPEAT PROTEIN 6"/>
    <property type="match status" value="1"/>
</dbReference>
<dbReference type="Pfam" id="PF13432">
    <property type="entry name" value="TPR_16"/>
    <property type="match status" value="1"/>
</dbReference>
<dbReference type="PROSITE" id="PS50005">
    <property type="entry name" value="TPR"/>
    <property type="match status" value="1"/>
</dbReference>
<dbReference type="InterPro" id="IPR011990">
    <property type="entry name" value="TPR-like_helical_dom_sf"/>
</dbReference>
<feature type="region of interest" description="Disordered" evidence="4">
    <location>
        <begin position="40"/>
        <end position="82"/>
    </location>
</feature>
<reference evidence="5 6" key="1">
    <citation type="submission" date="2024-09" db="EMBL/GenBank/DDBJ databases">
        <authorList>
            <person name="D'Angelo T."/>
        </authorList>
    </citation>
    <scope>NUCLEOTIDE SEQUENCE [LARGE SCALE GENOMIC DNA]</scope>
    <source>
        <strain evidence="5">SAG AM-320-E07</strain>
    </source>
</reference>
<evidence type="ECO:0000256" key="1">
    <source>
        <dbReference type="ARBA" id="ARBA00022737"/>
    </source>
</evidence>
<organism evidence="5 6">
    <name type="scientific">Eiseniibacteriota bacterium</name>
    <dbReference type="NCBI Taxonomy" id="2212470"/>
    <lineage>
        <taxon>Bacteria</taxon>
        <taxon>Candidatus Eiseniibacteriota</taxon>
    </lineage>
</organism>
<dbReference type="EMBL" id="JBHPKH010000095">
    <property type="protein sequence ID" value="MFC1573206.1"/>
    <property type="molecule type" value="Genomic_DNA"/>
</dbReference>
<evidence type="ECO:0000256" key="4">
    <source>
        <dbReference type="SAM" id="MobiDB-lite"/>
    </source>
</evidence>